<dbReference type="Gene3D" id="3.40.720.10">
    <property type="entry name" value="Alkaline Phosphatase, subunit A"/>
    <property type="match status" value="1"/>
</dbReference>
<dbReference type="InterPro" id="IPR017850">
    <property type="entry name" value="Alkaline_phosphatase_core_sf"/>
</dbReference>
<protein>
    <submittedName>
        <fullName evidence="1">Uncharacterized protein</fullName>
    </submittedName>
</protein>
<dbReference type="STRING" id="915059.NH26_01400"/>
<reference evidence="1 2" key="1">
    <citation type="journal article" date="2012" name="Int. J. Syst. Evol. Microbiol.">
        <title>Flammeovirga pacifica sp. nov., isolated from deep-sea sediment.</title>
        <authorList>
            <person name="Xu H."/>
            <person name="Fu Y."/>
            <person name="Yang N."/>
            <person name="Ding Z."/>
            <person name="Lai Q."/>
            <person name="Zeng R."/>
        </authorList>
    </citation>
    <scope>NUCLEOTIDE SEQUENCE [LARGE SCALE GENOMIC DNA]</scope>
    <source>
        <strain evidence="2">DSM 24597 / LMG 26175 / WPAGA1</strain>
    </source>
</reference>
<sequence length="146" mass="16630">MTGCNNIEVGLGSFDYSFYPASKGKPGYEGYLNDNAVTMSELFNDAGYEVLKSGKWHLGGEAAGGKKPIEWGFTKEFGILMGGSNHWNDERMTPIFSDEGFIHKKYKEHWTLNGEHYDRPEGVYSGELYNYLRLCRNSSSWYNLQK</sequence>
<dbReference type="AlphaFoldDB" id="A0A1S1YVT7"/>
<organism evidence="1 2">
    <name type="scientific">Flammeovirga pacifica</name>
    <dbReference type="NCBI Taxonomy" id="915059"/>
    <lineage>
        <taxon>Bacteria</taxon>
        <taxon>Pseudomonadati</taxon>
        <taxon>Bacteroidota</taxon>
        <taxon>Cytophagia</taxon>
        <taxon>Cytophagales</taxon>
        <taxon>Flammeovirgaceae</taxon>
        <taxon>Flammeovirga</taxon>
    </lineage>
</organism>
<name>A0A1S1YVT7_FLAPC</name>
<comment type="caution">
    <text evidence="1">The sequence shown here is derived from an EMBL/GenBank/DDBJ whole genome shotgun (WGS) entry which is preliminary data.</text>
</comment>
<proteinExistence type="predicted"/>
<gene>
    <name evidence="1" type="ORF">NH26_01400</name>
</gene>
<accession>A0A1S1YVT7</accession>
<evidence type="ECO:0000313" key="1">
    <source>
        <dbReference type="EMBL" id="OHX65100.1"/>
    </source>
</evidence>
<dbReference type="SUPFAM" id="SSF53649">
    <property type="entry name" value="Alkaline phosphatase-like"/>
    <property type="match status" value="1"/>
</dbReference>
<dbReference type="Proteomes" id="UP000179797">
    <property type="component" value="Unassembled WGS sequence"/>
</dbReference>
<dbReference type="EMBL" id="JRYR02000001">
    <property type="protein sequence ID" value="OHX65100.1"/>
    <property type="molecule type" value="Genomic_DNA"/>
</dbReference>
<evidence type="ECO:0000313" key="2">
    <source>
        <dbReference type="Proteomes" id="UP000179797"/>
    </source>
</evidence>
<keyword evidence="2" id="KW-1185">Reference proteome</keyword>